<evidence type="ECO:0000313" key="3">
    <source>
        <dbReference type="EMBL" id="TQL35976.1"/>
    </source>
</evidence>
<evidence type="ECO:0000313" key="5">
    <source>
        <dbReference type="Proteomes" id="UP000677457"/>
    </source>
</evidence>
<accession>A0A542XJH9</accession>
<feature type="chain" id="PRO_5038947689" evidence="1">
    <location>
        <begin position="24"/>
        <end position="176"/>
    </location>
</feature>
<sequence>MKLRQFGFIAALMTAAWLSGSGAIPPDHTAAREPAASVAVVDLDGLADVDFGDTENELTRRGKLHTDVYACGPTLAGHETVSPIFVDDRLVLLWVGDPVRTPEGVATGTPLSEVHEHYPGARLLDAPHGTYRFDGLLAREGDRAYLFLHDGRTVRKIIAGYAAWAQRAFDEGHSPC</sequence>
<feature type="signal peptide" evidence="1">
    <location>
        <begin position="1"/>
        <end position="23"/>
    </location>
</feature>
<dbReference type="Proteomes" id="UP000315983">
    <property type="component" value="Unassembled WGS sequence"/>
</dbReference>
<dbReference type="EMBL" id="BOQM01000006">
    <property type="protein sequence ID" value="GIM82917.1"/>
    <property type="molecule type" value="Genomic_DNA"/>
</dbReference>
<evidence type="ECO:0000256" key="1">
    <source>
        <dbReference type="SAM" id="SignalP"/>
    </source>
</evidence>
<dbReference type="Proteomes" id="UP000677457">
    <property type="component" value="Unassembled WGS sequence"/>
</dbReference>
<keyword evidence="5" id="KW-1185">Reference proteome</keyword>
<dbReference type="EMBL" id="VFOL01000001">
    <property type="protein sequence ID" value="TQL35976.1"/>
    <property type="molecule type" value="Genomic_DNA"/>
</dbReference>
<name>A0A542XJH9_SALAC</name>
<keyword evidence="1" id="KW-0732">Signal</keyword>
<reference evidence="3 4" key="1">
    <citation type="submission" date="2019-06" db="EMBL/GenBank/DDBJ databases">
        <title>Sequencing the genomes of 1000 actinobacteria strains.</title>
        <authorList>
            <person name="Klenk H.-P."/>
        </authorList>
    </citation>
    <scope>NUCLEOTIDE SEQUENCE [LARGE SCALE GENOMIC DNA]</scope>
    <source>
        <strain evidence="3 4">DSM 44819</strain>
    </source>
</reference>
<evidence type="ECO:0000313" key="2">
    <source>
        <dbReference type="EMBL" id="GIM82917.1"/>
    </source>
</evidence>
<reference evidence="2 5" key="2">
    <citation type="submission" date="2021-03" db="EMBL/GenBank/DDBJ databases">
        <title>Whole genome shotgun sequence of Salinispora arenicola NBRC 105043.</title>
        <authorList>
            <person name="Komaki H."/>
            <person name="Tamura T."/>
        </authorList>
    </citation>
    <scope>NUCLEOTIDE SEQUENCE [LARGE SCALE GENOMIC DNA]</scope>
    <source>
        <strain evidence="2 5">NBRC 105043</strain>
    </source>
</reference>
<gene>
    <name evidence="3" type="ORF">FB564_1048</name>
    <name evidence="2" type="ORF">Sar04_09620</name>
</gene>
<organism evidence="3 4">
    <name type="scientific">Salinispora arenicola</name>
    <dbReference type="NCBI Taxonomy" id="168697"/>
    <lineage>
        <taxon>Bacteria</taxon>
        <taxon>Bacillati</taxon>
        <taxon>Actinomycetota</taxon>
        <taxon>Actinomycetes</taxon>
        <taxon>Micromonosporales</taxon>
        <taxon>Micromonosporaceae</taxon>
        <taxon>Salinispora</taxon>
    </lineage>
</organism>
<proteinExistence type="predicted"/>
<comment type="caution">
    <text evidence="3">The sequence shown here is derived from an EMBL/GenBank/DDBJ whole genome shotgun (WGS) entry which is preliminary data.</text>
</comment>
<evidence type="ECO:0000313" key="4">
    <source>
        <dbReference type="Proteomes" id="UP000315983"/>
    </source>
</evidence>
<protein>
    <submittedName>
        <fullName evidence="3">Uncharacterized protein</fullName>
    </submittedName>
</protein>
<dbReference type="AlphaFoldDB" id="A0A542XJH9"/>